<dbReference type="Gramene" id="AET4Gv20663000.4">
    <property type="protein sequence ID" value="AET4Gv20663000.4"/>
    <property type="gene ID" value="AET4Gv20663000"/>
</dbReference>
<proteinExistence type="inferred from homology"/>
<keyword evidence="1" id="KW-0560">Oxidoreductase</keyword>
<dbReference type="InterPro" id="IPR002938">
    <property type="entry name" value="FAD-bd"/>
</dbReference>
<dbReference type="GO" id="GO:0071949">
    <property type="term" value="F:FAD binding"/>
    <property type="evidence" value="ECO:0007669"/>
    <property type="project" value="InterPro"/>
</dbReference>
<evidence type="ECO:0000256" key="1">
    <source>
        <dbReference type="ARBA" id="ARBA00023002"/>
    </source>
</evidence>
<evidence type="ECO:0000313" key="5">
    <source>
        <dbReference type="EnsemblPlants" id="AET4Gv20663000.4"/>
    </source>
</evidence>
<dbReference type="PANTHER" id="PTHR45934">
    <property type="entry name" value="FAD/NAD(P)-BINDING OXIDOREDUCTASE FAMILY PROTEIN"/>
    <property type="match status" value="1"/>
</dbReference>
<dbReference type="AlphaFoldDB" id="A0A453ISI2"/>
<keyword evidence="6" id="KW-1185">Reference proteome</keyword>
<dbReference type="PRINTS" id="PR00420">
    <property type="entry name" value="RNGMNOXGNASE"/>
</dbReference>
<reference evidence="6" key="1">
    <citation type="journal article" date="2014" name="Science">
        <title>Ancient hybridizations among the ancestral genomes of bread wheat.</title>
        <authorList>
            <consortium name="International Wheat Genome Sequencing Consortium,"/>
            <person name="Marcussen T."/>
            <person name="Sandve S.R."/>
            <person name="Heier L."/>
            <person name="Spannagl M."/>
            <person name="Pfeifer M."/>
            <person name="Jakobsen K.S."/>
            <person name="Wulff B.B."/>
            <person name="Steuernagel B."/>
            <person name="Mayer K.F."/>
            <person name="Olsen O.A."/>
        </authorList>
    </citation>
    <scope>NUCLEOTIDE SEQUENCE [LARGE SCALE GENOMIC DNA]</scope>
    <source>
        <strain evidence="6">cv. AL8/78</strain>
    </source>
</reference>
<evidence type="ECO:0000313" key="6">
    <source>
        <dbReference type="Proteomes" id="UP000015105"/>
    </source>
</evidence>
<keyword evidence="2" id="KW-0503">Monooxygenase</keyword>
<dbReference type="STRING" id="200361.A0A453ISI2"/>
<feature type="domain" description="FAD-binding" evidence="4">
    <location>
        <begin position="19"/>
        <end position="344"/>
    </location>
</feature>
<dbReference type="Proteomes" id="UP000015105">
    <property type="component" value="Chromosome 4D"/>
</dbReference>
<dbReference type="GO" id="GO:0004497">
    <property type="term" value="F:monooxygenase activity"/>
    <property type="evidence" value="ECO:0007669"/>
    <property type="project" value="UniProtKB-KW"/>
</dbReference>
<reference evidence="5" key="3">
    <citation type="journal article" date="2017" name="Nature">
        <title>Genome sequence of the progenitor of the wheat D genome Aegilops tauschii.</title>
        <authorList>
            <person name="Luo M.C."/>
            <person name="Gu Y.Q."/>
            <person name="Puiu D."/>
            <person name="Wang H."/>
            <person name="Twardziok S.O."/>
            <person name="Deal K.R."/>
            <person name="Huo N."/>
            <person name="Zhu T."/>
            <person name="Wang L."/>
            <person name="Wang Y."/>
            <person name="McGuire P.E."/>
            <person name="Liu S."/>
            <person name="Long H."/>
            <person name="Ramasamy R.K."/>
            <person name="Rodriguez J.C."/>
            <person name="Van S.L."/>
            <person name="Yuan L."/>
            <person name="Wang Z."/>
            <person name="Xia Z."/>
            <person name="Xiao L."/>
            <person name="Anderson O.D."/>
            <person name="Ouyang S."/>
            <person name="Liang Y."/>
            <person name="Zimin A.V."/>
            <person name="Pertea G."/>
            <person name="Qi P."/>
            <person name="Bennetzen J.L."/>
            <person name="Dai X."/>
            <person name="Dawson M.W."/>
            <person name="Muller H.G."/>
            <person name="Kugler K."/>
            <person name="Rivarola-Duarte L."/>
            <person name="Spannagl M."/>
            <person name="Mayer K.F.X."/>
            <person name="Lu F.H."/>
            <person name="Bevan M.W."/>
            <person name="Leroy P."/>
            <person name="Li P."/>
            <person name="You F.M."/>
            <person name="Sun Q."/>
            <person name="Liu Z."/>
            <person name="Lyons E."/>
            <person name="Wicker T."/>
            <person name="Salzberg S.L."/>
            <person name="Devos K.M."/>
            <person name="Dvorak J."/>
        </authorList>
    </citation>
    <scope>NUCLEOTIDE SEQUENCE [LARGE SCALE GENOMIC DNA]</scope>
    <source>
        <strain evidence="5">cv. AL8/78</strain>
    </source>
</reference>
<sequence>RKFTAAAASMQRQEESGEDIVIVGAGLAGLAAALGLHRKGVRSVVLESSPSLRASGFAFATWPNAFRALDALGVGDQIRKLHLHIEGLRVMSASTGEIAKEVDFRDEGPHETCRVTRDLLLRALEEELPAGTIRYSSKIVSIHDQDGAAKILHLADGSTLRAKVLIGCDGVNSVVAKWLGLPKPSHSGRLATRGLAHYPDGHGFQPEFLQFIGHGFRFGFVPCDGTRIYWFYTWSPSQNASADKGVDVEGAAKMKQHVLARPRSSKVPAGALEVVERSHMSDASAAPLRFRSPLSLLFASISKGNVCVAGDALHPMTPDLGQGGCSALEDGVILARCLGDAVLGAEAGTEEERIESGLREYAGMRRWRSVQLVGAAYMVGFVQQSDNAVVSFLREKVLAGALARSLLKMADYDCGTL</sequence>
<dbReference type="Pfam" id="PF01494">
    <property type="entry name" value="FAD_binding_3"/>
    <property type="match status" value="1"/>
</dbReference>
<reference evidence="5" key="5">
    <citation type="journal article" date="2021" name="G3 (Bethesda)">
        <title>Aegilops tauschii genome assembly Aet v5.0 features greater sequence contiguity and improved annotation.</title>
        <authorList>
            <person name="Wang L."/>
            <person name="Zhu T."/>
            <person name="Rodriguez J.C."/>
            <person name="Deal K.R."/>
            <person name="Dubcovsky J."/>
            <person name="McGuire P.E."/>
            <person name="Lux T."/>
            <person name="Spannagl M."/>
            <person name="Mayer K.F.X."/>
            <person name="Baldrich P."/>
            <person name="Meyers B.C."/>
            <person name="Huo N."/>
            <person name="Gu Y.Q."/>
            <person name="Zhou H."/>
            <person name="Devos K.M."/>
            <person name="Bennetzen J.L."/>
            <person name="Unver T."/>
            <person name="Budak H."/>
            <person name="Gulick P.J."/>
            <person name="Galiba G."/>
            <person name="Kalapos B."/>
            <person name="Nelson D.R."/>
            <person name="Li P."/>
            <person name="You F.M."/>
            <person name="Luo M.C."/>
            <person name="Dvorak J."/>
        </authorList>
    </citation>
    <scope>NUCLEOTIDE SEQUENCE [LARGE SCALE GENOMIC DNA]</scope>
    <source>
        <strain evidence="5">cv. AL8/78</strain>
    </source>
</reference>
<dbReference type="Gene3D" id="3.50.50.60">
    <property type="entry name" value="FAD/NAD(P)-binding domain"/>
    <property type="match status" value="1"/>
</dbReference>
<dbReference type="InterPro" id="IPR036188">
    <property type="entry name" value="FAD/NAD-bd_sf"/>
</dbReference>
<reference evidence="6" key="2">
    <citation type="journal article" date="2017" name="Nat. Plants">
        <title>The Aegilops tauschii genome reveals multiple impacts of transposons.</title>
        <authorList>
            <person name="Zhao G."/>
            <person name="Zou C."/>
            <person name="Li K."/>
            <person name="Wang K."/>
            <person name="Li T."/>
            <person name="Gao L."/>
            <person name="Zhang X."/>
            <person name="Wang H."/>
            <person name="Yang Z."/>
            <person name="Liu X."/>
            <person name="Jiang W."/>
            <person name="Mao L."/>
            <person name="Kong X."/>
            <person name="Jiao Y."/>
            <person name="Jia J."/>
        </authorList>
    </citation>
    <scope>NUCLEOTIDE SEQUENCE [LARGE SCALE GENOMIC DNA]</scope>
    <source>
        <strain evidence="6">cv. AL8/78</strain>
    </source>
</reference>
<dbReference type="PANTHER" id="PTHR45934:SF28">
    <property type="entry name" value="OS03G0153100 PROTEIN"/>
    <property type="match status" value="1"/>
</dbReference>
<evidence type="ECO:0000256" key="2">
    <source>
        <dbReference type="ARBA" id="ARBA00023033"/>
    </source>
</evidence>
<dbReference type="InterPro" id="IPR044560">
    <property type="entry name" value="MOase"/>
</dbReference>
<protein>
    <recommendedName>
        <fullName evidence="4">FAD-binding domain-containing protein</fullName>
    </recommendedName>
</protein>
<evidence type="ECO:0000256" key="3">
    <source>
        <dbReference type="ARBA" id="ARBA00024018"/>
    </source>
</evidence>
<accession>A0A453ISI2</accession>
<dbReference type="SUPFAM" id="SSF51905">
    <property type="entry name" value="FAD/NAD(P)-binding domain"/>
    <property type="match status" value="1"/>
</dbReference>
<dbReference type="EnsemblPlants" id="AET4Gv20663000.4">
    <property type="protein sequence ID" value="AET4Gv20663000.4"/>
    <property type="gene ID" value="AET4Gv20663000"/>
</dbReference>
<evidence type="ECO:0000259" key="4">
    <source>
        <dbReference type="Pfam" id="PF01494"/>
    </source>
</evidence>
<reference evidence="5" key="4">
    <citation type="submission" date="2019-03" db="UniProtKB">
        <authorList>
            <consortium name="EnsemblPlants"/>
        </authorList>
    </citation>
    <scope>IDENTIFICATION</scope>
</reference>
<name>A0A453ISI2_AEGTS</name>
<comment type="similarity">
    <text evidence="3">Belongs to the 3-hydroxybenzoate 6-hydroxylase family.</text>
</comment>
<organism evidence="5 6">
    <name type="scientific">Aegilops tauschii subsp. strangulata</name>
    <name type="common">Goatgrass</name>
    <dbReference type="NCBI Taxonomy" id="200361"/>
    <lineage>
        <taxon>Eukaryota</taxon>
        <taxon>Viridiplantae</taxon>
        <taxon>Streptophyta</taxon>
        <taxon>Embryophyta</taxon>
        <taxon>Tracheophyta</taxon>
        <taxon>Spermatophyta</taxon>
        <taxon>Magnoliopsida</taxon>
        <taxon>Liliopsida</taxon>
        <taxon>Poales</taxon>
        <taxon>Poaceae</taxon>
        <taxon>BOP clade</taxon>
        <taxon>Pooideae</taxon>
        <taxon>Triticodae</taxon>
        <taxon>Triticeae</taxon>
        <taxon>Triticinae</taxon>
        <taxon>Aegilops</taxon>
    </lineage>
</organism>